<dbReference type="PROSITE" id="PS51175">
    <property type="entry name" value="CBM6"/>
    <property type="match status" value="1"/>
</dbReference>
<dbReference type="EMBL" id="JACGCI010000001">
    <property type="protein sequence ID" value="KAF6766471.1"/>
    <property type="molecule type" value="Genomic_DNA"/>
</dbReference>
<sequence length="594" mass="63477">MYKTGSVNATSLGKIRSSNMLCKTALLAVSVVSLSSLSGAAVIVPGATWVDTSGNVIQAHGGGILKVGSTWYWHGEDKAHNGGTFRAVSCYSSPDLTTWTRHNDALTPVAGGNISTNNLVERPKVIYNKANSEYVMWFHSDSSNYGAAQVGVATAKTPCGPFSYRGSFRPLGAESRDMGIYQDDDAAQTAYLLYASDNNQNFKISRLDANYYSVVTQVSVISKSTFESPGIIKRNGVYHLFASHTTGWDPNPNKVVTASSLSGPWSAEQDIAPRATRTYFSQNTYNLLLNQNTAIYMGDRWRPNLLGSSRYIWYPLVWGSNNLPTIVASDVWSVNLDNGVTTAAAGTTYEAEKGSLSGNARLLNNTGFSGGVAVGYIGNGGSVTINNVQGIGADQWISLYYANADSGWRDTTISVNGGTAVRVDQPNTGGGGVVLSVPVKLNLRSGTNTITIGAGQSNYAADLDKIIVIRVSCYDHSLSSPSVGGGSSSMPKSVKWKPYQTLDHTAEELLERSSALAVTLLWTTVAALAPEFQAGLEQTDDMQLSLAAGLRSTSNSKEAAEPIIWCSRSCAFVRSAPESTMAIVFLACISMRFY</sequence>
<keyword evidence="7" id="KW-1185">Reference proteome</keyword>
<dbReference type="AlphaFoldDB" id="A0A8H6ILF6"/>
<dbReference type="InterPro" id="IPR006710">
    <property type="entry name" value="Glyco_hydro_43"/>
</dbReference>
<feature type="domain" description="CBM6" evidence="5">
    <location>
        <begin position="347"/>
        <end position="469"/>
    </location>
</feature>
<proteinExistence type="inferred from homology"/>
<dbReference type="Pfam" id="PF04616">
    <property type="entry name" value="Glyco_hydro_43"/>
    <property type="match status" value="1"/>
</dbReference>
<dbReference type="Proteomes" id="UP000521943">
    <property type="component" value="Unassembled WGS sequence"/>
</dbReference>
<dbReference type="OrthoDB" id="9970295at2759"/>
<evidence type="ECO:0000313" key="6">
    <source>
        <dbReference type="EMBL" id="KAF6766471.1"/>
    </source>
</evidence>
<name>A0A8H6ILF6_9AGAR</name>
<dbReference type="GO" id="GO:0005975">
    <property type="term" value="P:carbohydrate metabolic process"/>
    <property type="evidence" value="ECO:0007669"/>
    <property type="project" value="InterPro"/>
</dbReference>
<protein>
    <submittedName>
        <fullName evidence="6">Glycosyl hydrolase</fullName>
    </submittedName>
</protein>
<accession>A0A8H6ILF6</accession>
<dbReference type="GO" id="GO:0004553">
    <property type="term" value="F:hydrolase activity, hydrolyzing O-glycosyl compounds"/>
    <property type="evidence" value="ECO:0007669"/>
    <property type="project" value="InterPro"/>
</dbReference>
<dbReference type="PANTHER" id="PTHR22925">
    <property type="entry name" value="GLYCOSYL HYDROLASE 43 FAMILY MEMBER"/>
    <property type="match status" value="1"/>
</dbReference>
<evidence type="ECO:0000256" key="3">
    <source>
        <dbReference type="ARBA" id="ARBA00023295"/>
    </source>
</evidence>
<evidence type="ECO:0000256" key="1">
    <source>
        <dbReference type="ARBA" id="ARBA00009865"/>
    </source>
</evidence>
<reference evidence="6 7" key="1">
    <citation type="submission" date="2020-07" db="EMBL/GenBank/DDBJ databases">
        <title>Comparative genomics of pyrophilous fungi reveals a link between fire events and developmental genes.</title>
        <authorList>
            <consortium name="DOE Joint Genome Institute"/>
            <person name="Steindorff A.S."/>
            <person name="Carver A."/>
            <person name="Calhoun S."/>
            <person name="Stillman K."/>
            <person name="Liu H."/>
            <person name="Lipzen A."/>
            <person name="Pangilinan J."/>
            <person name="Labutti K."/>
            <person name="Bruns T.D."/>
            <person name="Grigoriev I.V."/>
        </authorList>
    </citation>
    <scope>NUCLEOTIDE SEQUENCE [LARGE SCALE GENOMIC DNA]</scope>
    <source>
        <strain evidence="6 7">CBS 144469</strain>
    </source>
</reference>
<dbReference type="InterPro" id="IPR023296">
    <property type="entry name" value="Glyco_hydro_beta-prop_sf"/>
</dbReference>
<dbReference type="PANTHER" id="PTHR22925:SF3">
    <property type="entry name" value="GLYCOSYL HYDROLASE FAMILY PROTEIN 43"/>
    <property type="match status" value="1"/>
</dbReference>
<dbReference type="Gene3D" id="2.115.10.20">
    <property type="entry name" value="Glycosyl hydrolase domain, family 43"/>
    <property type="match status" value="1"/>
</dbReference>
<evidence type="ECO:0000259" key="5">
    <source>
        <dbReference type="PROSITE" id="PS51175"/>
    </source>
</evidence>
<dbReference type="CDD" id="cd04081">
    <property type="entry name" value="CBM35_galactosidase-like"/>
    <property type="match status" value="1"/>
</dbReference>
<keyword evidence="2 4" id="KW-0378">Hydrolase</keyword>
<dbReference type="SUPFAM" id="SSF75005">
    <property type="entry name" value="Arabinanase/levansucrase/invertase"/>
    <property type="match status" value="1"/>
</dbReference>
<dbReference type="GO" id="GO:0030246">
    <property type="term" value="F:carbohydrate binding"/>
    <property type="evidence" value="ECO:0007669"/>
    <property type="project" value="InterPro"/>
</dbReference>
<dbReference type="SUPFAM" id="SSF49785">
    <property type="entry name" value="Galactose-binding domain-like"/>
    <property type="match status" value="1"/>
</dbReference>
<dbReference type="InterPro" id="IPR008979">
    <property type="entry name" value="Galactose-bd-like_sf"/>
</dbReference>
<comment type="similarity">
    <text evidence="1 4">Belongs to the glycosyl hydrolase 43 family.</text>
</comment>
<dbReference type="CDD" id="cd18821">
    <property type="entry name" value="GH43_Pc3Gal43A-like"/>
    <property type="match status" value="1"/>
</dbReference>
<comment type="caution">
    <text evidence="6">The sequence shown here is derived from an EMBL/GenBank/DDBJ whole genome shotgun (WGS) entry which is preliminary data.</text>
</comment>
<gene>
    <name evidence="6" type="ORF">DFP72DRAFT_1162067</name>
</gene>
<keyword evidence="3 4" id="KW-0326">Glycosidase</keyword>
<dbReference type="InterPro" id="IPR005084">
    <property type="entry name" value="CBM6"/>
</dbReference>
<evidence type="ECO:0000256" key="4">
    <source>
        <dbReference type="RuleBase" id="RU361187"/>
    </source>
</evidence>
<dbReference type="Gene3D" id="2.60.120.260">
    <property type="entry name" value="Galactose-binding domain-like"/>
    <property type="match status" value="1"/>
</dbReference>
<evidence type="ECO:0000256" key="2">
    <source>
        <dbReference type="ARBA" id="ARBA00022801"/>
    </source>
</evidence>
<organism evidence="6 7">
    <name type="scientific">Ephemerocybe angulata</name>
    <dbReference type="NCBI Taxonomy" id="980116"/>
    <lineage>
        <taxon>Eukaryota</taxon>
        <taxon>Fungi</taxon>
        <taxon>Dikarya</taxon>
        <taxon>Basidiomycota</taxon>
        <taxon>Agaricomycotina</taxon>
        <taxon>Agaricomycetes</taxon>
        <taxon>Agaricomycetidae</taxon>
        <taxon>Agaricales</taxon>
        <taxon>Agaricineae</taxon>
        <taxon>Psathyrellaceae</taxon>
        <taxon>Ephemerocybe</taxon>
    </lineage>
</organism>
<evidence type="ECO:0000313" key="7">
    <source>
        <dbReference type="Proteomes" id="UP000521943"/>
    </source>
</evidence>